<proteinExistence type="predicted"/>
<reference evidence="1" key="1">
    <citation type="submission" date="2023-10" db="EMBL/GenBank/DDBJ databases">
        <title>Amphibacter perezi, gen. nov., sp. nov. a novel taxa of the family Comamonadaceae, class Betaproteobacteria isolated from the skin microbiota of Pelophylax perezi from different populations.</title>
        <authorList>
            <person name="Costa S."/>
            <person name="Proenca D.N."/>
            <person name="Lopes I."/>
            <person name="Morais P.V."/>
        </authorList>
    </citation>
    <scope>NUCLEOTIDE SEQUENCE</scope>
    <source>
        <strain evidence="1">SL12-8</strain>
    </source>
</reference>
<keyword evidence="2" id="KW-1185">Reference proteome</keyword>
<dbReference type="EMBL" id="JAWDIE010000010">
    <property type="protein sequence ID" value="MEJ7138372.1"/>
    <property type="molecule type" value="Genomic_DNA"/>
</dbReference>
<accession>A0ACC6P2M0</accession>
<dbReference type="Proteomes" id="UP001364695">
    <property type="component" value="Unassembled WGS sequence"/>
</dbReference>
<gene>
    <name evidence="1" type="ORF">RV045_07995</name>
</gene>
<sequence>MTALISSPQTRPALCPSRVAWRPALLLAAVVALLAPAIAPAQDSLQAGAARLLLQPRSGDRAAPVAQGREGAMLKQAVPTNQWYSSLMFSAEPMPLYAQPLSGRATVAGFEMALPVKKVVPSERKDNEIHYPHRAAITVKPADFALKPVRLSRVSDWAIDIALGQDAQRFDLTMAHGSPYVWGQISQGDLLLQAAAGAKRVDHPDKRLLLLDIAGQRYLALGPQGTQWEPAAEPGTWRARMPTGPAGARYFVLAATPDSSDASLALILRHAFVRYASTAVDWRFDNASQTVHTRYAVTPEVLEGREETPLLALYPHHWHRNESVSARLGPAYDTVRGPLKLLAARDFSTDVRHRGFVPWWPKVPEGEGSEMLKSLMSSDVRDARRMMLQIGKGPYWQGKGLQRTSKLLDIAEVQGNADQASRLRELLQGRIEEWFSGSDRQRYFHLDRQLGTVLSYPEEYFAVEQMNDHHFHYGYWIRTMAELALRDPKWTAPDQWGGMVPWLIRDIATAERGRADFPFLRPFDVYEGHSWASGIGLGELGNNQESSSEAINAWVGLILWGESQGDTALRDLGLYLYNTEIEAIRHYWFDVHGLVFPPEYPHVETSLVFGGAYKHNTWWTDEPRQIKGINLLPITTASTYLGLDPAHTRRSMATLARDSEIFESRGKKADPKDIWQDLFAQYTALSDPAAGRAQWDRWGSVEAGESRSHTLHQLLSLSSMGTPDFSIWADTPLHAVFKSASGQRTYLAFNSSTQARQVRFSDGTTLEVAPRSLAQTQR</sequence>
<name>A0ACC6P2M0_9BURK</name>
<keyword evidence="1" id="KW-0378">Hydrolase</keyword>
<protein>
    <submittedName>
        <fullName evidence="1">Glycosyl hydrolase</fullName>
    </submittedName>
</protein>
<evidence type="ECO:0000313" key="2">
    <source>
        <dbReference type="Proteomes" id="UP001364695"/>
    </source>
</evidence>
<evidence type="ECO:0000313" key="1">
    <source>
        <dbReference type="EMBL" id="MEJ7138372.1"/>
    </source>
</evidence>
<organism evidence="1 2">
    <name type="scientific">Amphibiibacter pelophylacis</name>
    <dbReference type="NCBI Taxonomy" id="1799477"/>
    <lineage>
        <taxon>Bacteria</taxon>
        <taxon>Pseudomonadati</taxon>
        <taxon>Pseudomonadota</taxon>
        <taxon>Betaproteobacteria</taxon>
        <taxon>Burkholderiales</taxon>
        <taxon>Sphaerotilaceae</taxon>
        <taxon>Amphibiibacter</taxon>
    </lineage>
</organism>
<comment type="caution">
    <text evidence="1">The sequence shown here is derived from an EMBL/GenBank/DDBJ whole genome shotgun (WGS) entry which is preliminary data.</text>
</comment>